<name>A0A9P4LFQ9_9PLEO</name>
<evidence type="ECO:0000313" key="3">
    <source>
        <dbReference type="Proteomes" id="UP000799777"/>
    </source>
</evidence>
<sequence length="658" mass="73368">MILIRSEQKKLVVLGLWERETIYEGEKAKALAAESRVGISPLTDTASAADMFSARHHMVTTRSGTMTMSAALETIPQIEHDVDMAESTRADPYLGSGALGNAQVQEKSLRFRSDNTKVILKSSSYVFLLENGVDIYGGSLNTTHRNCDKSIQAQIQATTDQTLAPDDDLKTLQEVESKDNVQFVGLSKPYSGTKCLWIVKLRDDKYFRTCYKTKVPAFIKNLASEYKNGNISGLLPLSVPPVTSVTSVPFSGPSVASVPLVHYSLQDRKKQLELNGKIITAQERGYVLVESRDSTISPYVVSSEKAVGISQFLGSYDNVFICEEHDRVLKKVVDTGKEFWLKEIRRLECVDVFEQPSVWVVEFAHLDNQLRVSDRMIQEAVQHFGLETDHDLMPTENVERNGLGSNLNSTTSKDVRTSIECPSILSANPESRKKGKYYTVIAERLTLGHRYNGTYVLLKDECGQLEKTTCEDAKRQGLLNCKAGDYPVFNPLEDLLAIKMLKMKSGSKLDGDFFSILDPICVSTELKTGDKKGQKRYEVTIPFSITDKIMNSKAQDFRKILNCSSDEYFRMSFTDWKRLISSTKDVLSAAINGHDVEAKEWAQNRSTSKGKDRTQSPDPDTHVCGVNKILQNLGIAANLNASLEDKLALIADKTKKAM</sequence>
<feature type="region of interest" description="Disordered" evidence="1">
    <location>
        <begin position="601"/>
        <end position="622"/>
    </location>
</feature>
<reference evidence="2" key="1">
    <citation type="journal article" date="2020" name="Stud. Mycol.">
        <title>101 Dothideomycetes genomes: a test case for predicting lifestyles and emergence of pathogens.</title>
        <authorList>
            <person name="Haridas S."/>
            <person name="Albert R."/>
            <person name="Binder M."/>
            <person name="Bloem J."/>
            <person name="Labutti K."/>
            <person name="Salamov A."/>
            <person name="Andreopoulos B."/>
            <person name="Baker S."/>
            <person name="Barry K."/>
            <person name="Bills G."/>
            <person name="Bluhm B."/>
            <person name="Cannon C."/>
            <person name="Castanera R."/>
            <person name="Culley D."/>
            <person name="Daum C."/>
            <person name="Ezra D."/>
            <person name="Gonzalez J."/>
            <person name="Henrissat B."/>
            <person name="Kuo A."/>
            <person name="Liang C."/>
            <person name="Lipzen A."/>
            <person name="Lutzoni F."/>
            <person name="Magnuson J."/>
            <person name="Mondo S."/>
            <person name="Nolan M."/>
            <person name="Ohm R."/>
            <person name="Pangilinan J."/>
            <person name="Park H.-J."/>
            <person name="Ramirez L."/>
            <person name="Alfaro M."/>
            <person name="Sun H."/>
            <person name="Tritt A."/>
            <person name="Yoshinaga Y."/>
            <person name="Zwiers L.-H."/>
            <person name="Turgeon B."/>
            <person name="Goodwin S."/>
            <person name="Spatafora J."/>
            <person name="Crous P."/>
            <person name="Grigoriev I."/>
        </authorList>
    </citation>
    <scope>NUCLEOTIDE SEQUENCE</scope>
    <source>
        <strain evidence="2">CBS 110217</strain>
    </source>
</reference>
<protein>
    <submittedName>
        <fullName evidence="2">Uncharacterized protein</fullName>
    </submittedName>
</protein>
<gene>
    <name evidence="2" type="ORF">EK21DRAFT_95653</name>
</gene>
<evidence type="ECO:0000313" key="2">
    <source>
        <dbReference type="EMBL" id="KAF2022514.1"/>
    </source>
</evidence>
<proteinExistence type="predicted"/>
<comment type="caution">
    <text evidence="2">The sequence shown here is derived from an EMBL/GenBank/DDBJ whole genome shotgun (WGS) entry which is preliminary data.</text>
</comment>
<feature type="compositionally biased region" description="Basic and acidic residues" evidence="1">
    <location>
        <begin position="609"/>
        <end position="621"/>
    </location>
</feature>
<dbReference type="Proteomes" id="UP000799777">
    <property type="component" value="Unassembled WGS sequence"/>
</dbReference>
<dbReference type="EMBL" id="ML978576">
    <property type="protein sequence ID" value="KAF2022514.1"/>
    <property type="molecule type" value="Genomic_DNA"/>
</dbReference>
<organism evidence="2 3">
    <name type="scientific">Setomelanomma holmii</name>
    <dbReference type="NCBI Taxonomy" id="210430"/>
    <lineage>
        <taxon>Eukaryota</taxon>
        <taxon>Fungi</taxon>
        <taxon>Dikarya</taxon>
        <taxon>Ascomycota</taxon>
        <taxon>Pezizomycotina</taxon>
        <taxon>Dothideomycetes</taxon>
        <taxon>Pleosporomycetidae</taxon>
        <taxon>Pleosporales</taxon>
        <taxon>Pleosporineae</taxon>
        <taxon>Phaeosphaeriaceae</taxon>
        <taxon>Setomelanomma</taxon>
    </lineage>
</organism>
<keyword evidence="3" id="KW-1185">Reference proteome</keyword>
<accession>A0A9P4LFQ9</accession>
<dbReference type="AlphaFoldDB" id="A0A9P4LFQ9"/>
<evidence type="ECO:0000256" key="1">
    <source>
        <dbReference type="SAM" id="MobiDB-lite"/>
    </source>
</evidence>